<evidence type="ECO:0000259" key="1">
    <source>
        <dbReference type="PROSITE" id="PS50943"/>
    </source>
</evidence>
<gene>
    <name evidence="2" type="ORF">UFOPK1493_03822</name>
</gene>
<dbReference type="CDD" id="cd00093">
    <property type="entry name" value="HTH_XRE"/>
    <property type="match status" value="1"/>
</dbReference>
<protein>
    <submittedName>
        <fullName evidence="2">Unannotated protein</fullName>
    </submittedName>
</protein>
<dbReference type="GO" id="GO:0003677">
    <property type="term" value="F:DNA binding"/>
    <property type="evidence" value="ECO:0007669"/>
    <property type="project" value="InterPro"/>
</dbReference>
<dbReference type="PROSITE" id="PS50943">
    <property type="entry name" value="HTH_CROC1"/>
    <property type="match status" value="1"/>
</dbReference>
<reference evidence="2" key="1">
    <citation type="submission" date="2020-05" db="EMBL/GenBank/DDBJ databases">
        <authorList>
            <person name="Chiriac C."/>
            <person name="Salcher M."/>
            <person name="Ghai R."/>
            <person name="Kavagutti S V."/>
        </authorList>
    </citation>
    <scope>NUCLEOTIDE SEQUENCE</scope>
</reference>
<name>A0A6J6G711_9ZZZZ</name>
<dbReference type="Gene3D" id="1.10.260.40">
    <property type="entry name" value="lambda repressor-like DNA-binding domains"/>
    <property type="match status" value="1"/>
</dbReference>
<sequence>MNGSLLLRQCRHRAGQSLRAAAAAAGTSHATWSAYEHRRLTPSADTLDRLVRATGSVLDVAIVGRIADPTRGAELEAVLDLAEQFPARHDAELRAPVFGRRS</sequence>
<organism evidence="2">
    <name type="scientific">freshwater metagenome</name>
    <dbReference type="NCBI Taxonomy" id="449393"/>
    <lineage>
        <taxon>unclassified sequences</taxon>
        <taxon>metagenomes</taxon>
        <taxon>ecological metagenomes</taxon>
    </lineage>
</organism>
<dbReference type="SMART" id="SM00530">
    <property type="entry name" value="HTH_XRE"/>
    <property type="match status" value="1"/>
</dbReference>
<dbReference type="InterPro" id="IPR010982">
    <property type="entry name" value="Lambda_DNA-bd_dom_sf"/>
</dbReference>
<accession>A0A6J6G711</accession>
<dbReference type="EMBL" id="CAEZSR010000243">
    <property type="protein sequence ID" value="CAB4592568.1"/>
    <property type="molecule type" value="Genomic_DNA"/>
</dbReference>
<evidence type="ECO:0000313" key="2">
    <source>
        <dbReference type="EMBL" id="CAB4592568.1"/>
    </source>
</evidence>
<proteinExistence type="predicted"/>
<dbReference type="AlphaFoldDB" id="A0A6J6G711"/>
<dbReference type="Pfam" id="PF13560">
    <property type="entry name" value="HTH_31"/>
    <property type="match status" value="1"/>
</dbReference>
<dbReference type="SUPFAM" id="SSF47413">
    <property type="entry name" value="lambda repressor-like DNA-binding domains"/>
    <property type="match status" value="1"/>
</dbReference>
<dbReference type="InterPro" id="IPR001387">
    <property type="entry name" value="Cro/C1-type_HTH"/>
</dbReference>
<feature type="domain" description="HTH cro/C1-type" evidence="1">
    <location>
        <begin position="7"/>
        <end position="63"/>
    </location>
</feature>